<dbReference type="InterPro" id="IPR000618">
    <property type="entry name" value="Insect_cuticle"/>
</dbReference>
<evidence type="ECO:0000256" key="4">
    <source>
        <dbReference type="SAM" id="SignalP"/>
    </source>
</evidence>
<dbReference type="EMBL" id="JAPXFL010000011">
    <property type="protein sequence ID" value="KAK9499719.1"/>
    <property type="molecule type" value="Genomic_DNA"/>
</dbReference>
<dbReference type="GO" id="GO:0042302">
    <property type="term" value="F:structural constituent of cuticle"/>
    <property type="evidence" value="ECO:0007669"/>
    <property type="project" value="UniProtKB-UniRule"/>
</dbReference>
<feature type="chain" id="PRO_5043810845" description="Cuticle protein" evidence="4">
    <location>
        <begin position="17"/>
        <end position="147"/>
    </location>
</feature>
<dbReference type="AlphaFoldDB" id="A0AAW1CTW2"/>
<sequence length="147" mass="15519">MYKFICLVACLAVASAQVLRQAADDEYDPNPSYSFSYDVQDPVTGDVKSQSESRQGDSVQGSYTLVEADGSRRIVEYNADAANGFNAVVHKEALGAARVAAPKPVQIVARAPIPVARAPIALARAPIASAPALVHSSFSAPYATYAF</sequence>
<dbReference type="PANTHER" id="PTHR12236:SF86">
    <property type="entry name" value="CCP84AC-RELATED"/>
    <property type="match status" value="1"/>
</dbReference>
<name>A0AAW1CTW2_9HEMI</name>
<evidence type="ECO:0000256" key="2">
    <source>
        <dbReference type="PROSITE-ProRule" id="PRU00497"/>
    </source>
</evidence>
<dbReference type="GO" id="GO:0005615">
    <property type="term" value="C:extracellular space"/>
    <property type="evidence" value="ECO:0007669"/>
    <property type="project" value="TreeGrafter"/>
</dbReference>
<dbReference type="InterPro" id="IPR031311">
    <property type="entry name" value="CHIT_BIND_RR_consensus"/>
</dbReference>
<evidence type="ECO:0000256" key="3">
    <source>
        <dbReference type="SAM" id="MobiDB-lite"/>
    </source>
</evidence>
<reference evidence="5 6" key="1">
    <citation type="submission" date="2022-12" db="EMBL/GenBank/DDBJ databases">
        <title>Chromosome-level genome assembly of true bugs.</title>
        <authorList>
            <person name="Ma L."/>
            <person name="Li H."/>
        </authorList>
    </citation>
    <scope>NUCLEOTIDE SEQUENCE [LARGE SCALE GENOMIC DNA]</scope>
    <source>
        <strain evidence="5">Lab_2022b</strain>
    </source>
</reference>
<keyword evidence="6" id="KW-1185">Reference proteome</keyword>
<evidence type="ECO:0008006" key="7">
    <source>
        <dbReference type="Google" id="ProtNLM"/>
    </source>
</evidence>
<feature type="region of interest" description="Disordered" evidence="3">
    <location>
        <begin position="34"/>
        <end position="62"/>
    </location>
</feature>
<evidence type="ECO:0000313" key="6">
    <source>
        <dbReference type="Proteomes" id="UP001461498"/>
    </source>
</evidence>
<comment type="caution">
    <text evidence="5">The sequence shown here is derived from an EMBL/GenBank/DDBJ whole genome shotgun (WGS) entry which is preliminary data.</text>
</comment>
<dbReference type="PROSITE" id="PS51155">
    <property type="entry name" value="CHIT_BIND_RR_2"/>
    <property type="match status" value="1"/>
</dbReference>
<dbReference type="Proteomes" id="UP001461498">
    <property type="component" value="Unassembled WGS sequence"/>
</dbReference>
<proteinExistence type="predicted"/>
<dbReference type="GO" id="GO:0031012">
    <property type="term" value="C:extracellular matrix"/>
    <property type="evidence" value="ECO:0007669"/>
    <property type="project" value="TreeGrafter"/>
</dbReference>
<keyword evidence="4" id="KW-0732">Signal</keyword>
<dbReference type="Pfam" id="PF00379">
    <property type="entry name" value="Chitin_bind_4"/>
    <property type="match status" value="1"/>
</dbReference>
<accession>A0AAW1CTW2</accession>
<keyword evidence="1 2" id="KW-0193">Cuticle</keyword>
<dbReference type="PRINTS" id="PR00947">
    <property type="entry name" value="CUTICLE"/>
</dbReference>
<dbReference type="PANTHER" id="PTHR12236">
    <property type="entry name" value="STRUCTURAL CONTITUENT OF CUTICLE"/>
    <property type="match status" value="1"/>
</dbReference>
<gene>
    <name evidence="5" type="ORF">O3M35_002713</name>
</gene>
<dbReference type="PROSITE" id="PS00233">
    <property type="entry name" value="CHIT_BIND_RR_1"/>
    <property type="match status" value="1"/>
</dbReference>
<organism evidence="5 6">
    <name type="scientific">Rhynocoris fuscipes</name>
    <dbReference type="NCBI Taxonomy" id="488301"/>
    <lineage>
        <taxon>Eukaryota</taxon>
        <taxon>Metazoa</taxon>
        <taxon>Ecdysozoa</taxon>
        <taxon>Arthropoda</taxon>
        <taxon>Hexapoda</taxon>
        <taxon>Insecta</taxon>
        <taxon>Pterygota</taxon>
        <taxon>Neoptera</taxon>
        <taxon>Paraneoptera</taxon>
        <taxon>Hemiptera</taxon>
        <taxon>Heteroptera</taxon>
        <taxon>Panheteroptera</taxon>
        <taxon>Cimicomorpha</taxon>
        <taxon>Reduviidae</taxon>
        <taxon>Harpactorinae</taxon>
        <taxon>Harpactorini</taxon>
        <taxon>Rhynocoris</taxon>
    </lineage>
</organism>
<feature type="signal peptide" evidence="4">
    <location>
        <begin position="1"/>
        <end position="16"/>
    </location>
</feature>
<protein>
    <recommendedName>
        <fullName evidence="7">Cuticle protein</fullName>
    </recommendedName>
</protein>
<evidence type="ECO:0000256" key="1">
    <source>
        <dbReference type="ARBA" id="ARBA00022460"/>
    </source>
</evidence>
<dbReference type="InterPro" id="IPR051217">
    <property type="entry name" value="Insect_Cuticle_Struc_Prot"/>
</dbReference>
<evidence type="ECO:0000313" key="5">
    <source>
        <dbReference type="EMBL" id="KAK9499719.1"/>
    </source>
</evidence>